<name>A0AA38G9J6_TAXCH</name>
<sequence>DKCAWRPETENCSTGTFGTKERKPAESSELEEFVPDSTGTFGTNGRKGCEQA</sequence>
<protein>
    <submittedName>
        <fullName evidence="2">Uncharacterized protein</fullName>
    </submittedName>
</protein>
<evidence type="ECO:0000313" key="2">
    <source>
        <dbReference type="EMBL" id="KAH9317893.1"/>
    </source>
</evidence>
<keyword evidence="3" id="KW-1185">Reference proteome</keyword>
<accession>A0AA38G9J6</accession>
<comment type="caution">
    <text evidence="2">The sequence shown here is derived from an EMBL/GenBank/DDBJ whole genome shotgun (WGS) entry which is preliminary data.</text>
</comment>
<evidence type="ECO:0000256" key="1">
    <source>
        <dbReference type="SAM" id="MobiDB-lite"/>
    </source>
</evidence>
<dbReference type="AlphaFoldDB" id="A0AA38G9J6"/>
<feature type="non-terminal residue" evidence="2">
    <location>
        <position position="1"/>
    </location>
</feature>
<gene>
    <name evidence="2" type="ORF">KI387_019662</name>
</gene>
<organism evidence="2 3">
    <name type="scientific">Taxus chinensis</name>
    <name type="common">Chinese yew</name>
    <name type="synonym">Taxus wallichiana var. chinensis</name>
    <dbReference type="NCBI Taxonomy" id="29808"/>
    <lineage>
        <taxon>Eukaryota</taxon>
        <taxon>Viridiplantae</taxon>
        <taxon>Streptophyta</taxon>
        <taxon>Embryophyta</taxon>
        <taxon>Tracheophyta</taxon>
        <taxon>Spermatophyta</taxon>
        <taxon>Pinopsida</taxon>
        <taxon>Pinidae</taxon>
        <taxon>Conifers II</taxon>
        <taxon>Cupressales</taxon>
        <taxon>Taxaceae</taxon>
        <taxon>Taxus</taxon>
    </lineage>
</organism>
<dbReference type="EMBL" id="JAHRHJ020000004">
    <property type="protein sequence ID" value="KAH9317893.1"/>
    <property type="molecule type" value="Genomic_DNA"/>
</dbReference>
<feature type="non-terminal residue" evidence="2">
    <location>
        <position position="52"/>
    </location>
</feature>
<evidence type="ECO:0000313" key="3">
    <source>
        <dbReference type="Proteomes" id="UP000824469"/>
    </source>
</evidence>
<reference evidence="2 3" key="1">
    <citation type="journal article" date="2021" name="Nat. Plants">
        <title>The Taxus genome provides insights into paclitaxel biosynthesis.</title>
        <authorList>
            <person name="Xiong X."/>
            <person name="Gou J."/>
            <person name="Liao Q."/>
            <person name="Li Y."/>
            <person name="Zhou Q."/>
            <person name="Bi G."/>
            <person name="Li C."/>
            <person name="Du R."/>
            <person name="Wang X."/>
            <person name="Sun T."/>
            <person name="Guo L."/>
            <person name="Liang H."/>
            <person name="Lu P."/>
            <person name="Wu Y."/>
            <person name="Zhang Z."/>
            <person name="Ro D.K."/>
            <person name="Shang Y."/>
            <person name="Huang S."/>
            <person name="Yan J."/>
        </authorList>
    </citation>
    <scope>NUCLEOTIDE SEQUENCE [LARGE SCALE GENOMIC DNA]</scope>
    <source>
        <strain evidence="2">Ta-2019</strain>
    </source>
</reference>
<feature type="region of interest" description="Disordered" evidence="1">
    <location>
        <begin position="1"/>
        <end position="52"/>
    </location>
</feature>
<proteinExistence type="predicted"/>
<dbReference type="Proteomes" id="UP000824469">
    <property type="component" value="Unassembled WGS sequence"/>
</dbReference>